<reference evidence="1 2" key="1">
    <citation type="journal article" date="2018" name="Int. J. Syst. Evol. Microbiol.">
        <title>Whole-genome-based revisit of Photorhabdus phylogeny: proposal for the elevation of most Photorhabdus subspecies to the species level and description of one novel species Photorhabdus bodei sp. nov., and one novel subspecies Photorhabdus laumondii subsp. clarkei subsp. nov.</title>
        <authorList>
            <person name="Machado R.A.R."/>
            <person name="Wuthrich D."/>
            <person name="Kuhnert P."/>
            <person name="Arce C.C.M."/>
            <person name="Thonen L."/>
            <person name="Ruiz C."/>
            <person name="Zhang X."/>
            <person name="Robert C.A.M."/>
            <person name="Karimi J."/>
            <person name="Kamali S."/>
            <person name="Ma J."/>
            <person name="Bruggmann R."/>
            <person name="Erb M."/>
        </authorList>
    </citation>
    <scope>NUCLEOTIDE SEQUENCE [LARGE SCALE GENOMIC DNA]</scope>
    <source>
        <strain evidence="1 2">BOJ-47</strain>
    </source>
</reference>
<gene>
    <name evidence="1" type="ORF">CKY01_22740</name>
</gene>
<name>A0A329VA23_9GAMM</name>
<dbReference type="Proteomes" id="UP000250870">
    <property type="component" value="Unassembled WGS sequence"/>
</dbReference>
<protein>
    <submittedName>
        <fullName evidence="1">Uncharacterized protein</fullName>
    </submittedName>
</protein>
<sequence length="142" mass="16197">MKLVSISKDIQPIIEPNAYKLDKKLSDLSSSILNMSKSVDEDMAYLDKLIDKSQIKDNLFEQNLSTLANGLDLKIKILDSYMKDKDRIASQAQDLNKALTRYASDASNVYKEIAKSNTKEYNDIIRNIADLVRKKMTPVFFL</sequence>
<organism evidence="1 2">
    <name type="scientific">Photorhabdus laumondii subsp. clarkei</name>
    <dbReference type="NCBI Taxonomy" id="2029685"/>
    <lineage>
        <taxon>Bacteria</taxon>
        <taxon>Pseudomonadati</taxon>
        <taxon>Pseudomonadota</taxon>
        <taxon>Gammaproteobacteria</taxon>
        <taxon>Enterobacterales</taxon>
        <taxon>Morganellaceae</taxon>
        <taxon>Photorhabdus</taxon>
    </lineage>
</organism>
<dbReference type="EMBL" id="NSCI01000085">
    <property type="protein sequence ID" value="RAW81662.1"/>
    <property type="molecule type" value="Genomic_DNA"/>
</dbReference>
<evidence type="ECO:0000313" key="2">
    <source>
        <dbReference type="Proteomes" id="UP000250870"/>
    </source>
</evidence>
<proteinExistence type="predicted"/>
<dbReference type="RefSeq" id="WP_113027243.1">
    <property type="nucleotide sequence ID" value="NZ_JARYLE010000077.1"/>
</dbReference>
<comment type="caution">
    <text evidence="1">The sequence shown here is derived from an EMBL/GenBank/DDBJ whole genome shotgun (WGS) entry which is preliminary data.</text>
</comment>
<accession>A0A329VA23</accession>
<evidence type="ECO:0000313" key="1">
    <source>
        <dbReference type="EMBL" id="RAW81662.1"/>
    </source>
</evidence>
<dbReference type="AlphaFoldDB" id="A0A329VA23"/>